<proteinExistence type="predicted"/>
<accession>A0A0L6UAR7</accession>
<dbReference type="VEuPathDB" id="FungiDB:VP01_8232g1"/>
<evidence type="ECO:0000313" key="1">
    <source>
        <dbReference type="EMBL" id="KNZ45337.1"/>
    </source>
</evidence>
<organism evidence="1 2">
    <name type="scientific">Puccinia sorghi</name>
    <dbReference type="NCBI Taxonomy" id="27349"/>
    <lineage>
        <taxon>Eukaryota</taxon>
        <taxon>Fungi</taxon>
        <taxon>Dikarya</taxon>
        <taxon>Basidiomycota</taxon>
        <taxon>Pucciniomycotina</taxon>
        <taxon>Pucciniomycetes</taxon>
        <taxon>Pucciniales</taxon>
        <taxon>Pucciniaceae</taxon>
        <taxon>Puccinia</taxon>
    </lineage>
</organism>
<dbReference type="OrthoDB" id="2507825at2759"/>
<keyword evidence="2" id="KW-1185">Reference proteome</keyword>
<evidence type="ECO:0000313" key="2">
    <source>
        <dbReference type="Proteomes" id="UP000037035"/>
    </source>
</evidence>
<dbReference type="Proteomes" id="UP000037035">
    <property type="component" value="Unassembled WGS sequence"/>
</dbReference>
<name>A0A0L6UAR7_9BASI</name>
<protein>
    <submittedName>
        <fullName evidence="1">Uncharacterized protein</fullName>
    </submittedName>
</protein>
<gene>
    <name evidence="1" type="ORF">VP01_8232g1</name>
</gene>
<comment type="caution">
    <text evidence="1">The sequence shown here is derived from an EMBL/GenBank/DDBJ whole genome shotgun (WGS) entry which is preliminary data.</text>
</comment>
<dbReference type="EMBL" id="LAVV01013752">
    <property type="protein sequence ID" value="KNZ45337.1"/>
    <property type="molecule type" value="Genomic_DNA"/>
</dbReference>
<reference evidence="1 2" key="1">
    <citation type="submission" date="2015-08" db="EMBL/GenBank/DDBJ databases">
        <title>Next Generation Sequencing and Analysis of the Genome of Puccinia sorghi L Schw, the Causal Agent of Maize Common Rust.</title>
        <authorList>
            <person name="Rochi L."/>
            <person name="Burguener G."/>
            <person name="Darino M."/>
            <person name="Turjanski A."/>
            <person name="Kreff E."/>
            <person name="Dieguez M.J."/>
            <person name="Sacco F."/>
        </authorList>
    </citation>
    <scope>NUCLEOTIDE SEQUENCE [LARGE SCALE GENOMIC DNA]</scope>
    <source>
        <strain evidence="1 2">RO10H11247</strain>
    </source>
</reference>
<dbReference type="AlphaFoldDB" id="A0A0L6UAR7"/>
<sequence length="173" mass="19652">MEIAEAQASQRKLLKYKEKEALLRKKEATKASKEIIKAAEDMAKAEARLIWTEETSLELLRFVKLVKEDHKEKVHLPGFTPFGKLFLAYSNAKGEFPLLAKLENETLLRRYQALMTKWQQVKDYTNTSGNGGFFKGILKFGLTKLLDKILNIHEDNAAAAALGIKNIDDDINQ</sequence>